<dbReference type="PROSITE" id="PS50932">
    <property type="entry name" value="HTH_LACI_2"/>
    <property type="match status" value="1"/>
</dbReference>
<evidence type="ECO:0000313" key="6">
    <source>
        <dbReference type="EMBL" id="RUR31292.1"/>
    </source>
</evidence>
<dbReference type="InterPro" id="IPR028082">
    <property type="entry name" value="Peripla_BP_I"/>
</dbReference>
<dbReference type="SUPFAM" id="SSF47413">
    <property type="entry name" value="lambda repressor-like DNA-binding domains"/>
    <property type="match status" value="1"/>
</dbReference>
<dbReference type="Gene3D" id="1.10.260.40">
    <property type="entry name" value="lambda repressor-like DNA-binding domains"/>
    <property type="match status" value="1"/>
</dbReference>
<keyword evidence="1" id="KW-0678">Repressor</keyword>
<dbReference type="CDD" id="cd06284">
    <property type="entry name" value="PBP1_LacI-like"/>
    <property type="match status" value="1"/>
</dbReference>
<keyword evidence="2" id="KW-0805">Transcription regulation</keyword>
<gene>
    <name evidence="6" type="ORF">ELY38_11590</name>
</gene>
<reference evidence="6 7" key="1">
    <citation type="submission" date="2018-12" db="EMBL/GenBank/DDBJ databases">
        <title>three novel Halomonas strain isolated from plants.</title>
        <authorList>
            <person name="Sun C."/>
        </authorList>
    </citation>
    <scope>NUCLEOTIDE SEQUENCE [LARGE SCALE GENOMIC DNA]</scope>
    <source>
        <strain evidence="6 7">JCM 18142</strain>
    </source>
</reference>
<dbReference type="EMBL" id="RZHF01000015">
    <property type="protein sequence ID" value="RUR31292.1"/>
    <property type="molecule type" value="Genomic_DNA"/>
</dbReference>
<evidence type="ECO:0000259" key="5">
    <source>
        <dbReference type="PROSITE" id="PS50932"/>
    </source>
</evidence>
<keyword evidence="7" id="KW-1185">Reference proteome</keyword>
<evidence type="ECO:0000256" key="2">
    <source>
        <dbReference type="ARBA" id="ARBA00023015"/>
    </source>
</evidence>
<keyword evidence="3 6" id="KW-0238">DNA-binding</keyword>
<sequence length="350" mass="37821">MLNTQVTSKQSPSVPTIKDVAKAAGCSTATVSRALATPEKVSDATRERVNQAIAQVGYAPNIAARNLRRAESKTIVALLPDISNPFFSEIISGMEDVAHQAGYQILIGDCEHDPARAEAYFRLLSTNQADGIVLLTSEIPKTLIKQADGQADGQADFPLVMACEFFSDIDLPLIAIDNHQASCQAIDYLVSLGHQRIATLTGPAGNPICLERLRGYRDTLSVHGLIDQVCVAEGDFSFRSGFQQGLALLDNAQRPTAIFCHSDEMAVGVLKAARQLDITVPGQLSVVGFDNIGLSEYCDPELTTISQPRNEIGQQAMQSLLHLLRGERVIRRQTLSSHLIVRKSTGRVSG</sequence>
<dbReference type="GO" id="GO:0003700">
    <property type="term" value="F:DNA-binding transcription factor activity"/>
    <property type="evidence" value="ECO:0007669"/>
    <property type="project" value="TreeGrafter"/>
</dbReference>
<dbReference type="SMART" id="SM00354">
    <property type="entry name" value="HTH_LACI"/>
    <property type="match status" value="1"/>
</dbReference>
<accession>A0A433KNX4</accession>
<organism evidence="6 7">
    <name type="scientific">Vreelandella nanhaiensis</name>
    <dbReference type="NCBI Taxonomy" id="1258546"/>
    <lineage>
        <taxon>Bacteria</taxon>
        <taxon>Pseudomonadati</taxon>
        <taxon>Pseudomonadota</taxon>
        <taxon>Gammaproteobacteria</taxon>
        <taxon>Oceanospirillales</taxon>
        <taxon>Halomonadaceae</taxon>
        <taxon>Vreelandella</taxon>
    </lineage>
</organism>
<evidence type="ECO:0000256" key="4">
    <source>
        <dbReference type="ARBA" id="ARBA00023163"/>
    </source>
</evidence>
<protein>
    <submittedName>
        <fullName evidence="6">LacI family DNA-binding transcriptional regulator</fullName>
    </submittedName>
</protein>
<dbReference type="InterPro" id="IPR010982">
    <property type="entry name" value="Lambda_DNA-bd_dom_sf"/>
</dbReference>
<dbReference type="CDD" id="cd01392">
    <property type="entry name" value="HTH_LacI"/>
    <property type="match status" value="1"/>
</dbReference>
<evidence type="ECO:0000256" key="1">
    <source>
        <dbReference type="ARBA" id="ARBA00022491"/>
    </source>
</evidence>
<dbReference type="Pfam" id="PF00356">
    <property type="entry name" value="LacI"/>
    <property type="match status" value="1"/>
</dbReference>
<dbReference type="Proteomes" id="UP000287023">
    <property type="component" value="Unassembled WGS sequence"/>
</dbReference>
<dbReference type="PANTHER" id="PTHR30146">
    <property type="entry name" value="LACI-RELATED TRANSCRIPTIONAL REPRESSOR"/>
    <property type="match status" value="1"/>
</dbReference>
<dbReference type="GO" id="GO:0000976">
    <property type="term" value="F:transcription cis-regulatory region binding"/>
    <property type="evidence" value="ECO:0007669"/>
    <property type="project" value="TreeGrafter"/>
</dbReference>
<comment type="caution">
    <text evidence="6">The sequence shown here is derived from an EMBL/GenBank/DDBJ whole genome shotgun (WGS) entry which is preliminary data.</text>
</comment>
<proteinExistence type="predicted"/>
<dbReference type="RefSeq" id="WP_127062395.1">
    <property type="nucleotide sequence ID" value="NZ_RZHF01000015.1"/>
</dbReference>
<evidence type="ECO:0000256" key="3">
    <source>
        <dbReference type="ARBA" id="ARBA00023125"/>
    </source>
</evidence>
<feature type="domain" description="HTH lacI-type" evidence="5">
    <location>
        <begin position="15"/>
        <end position="69"/>
    </location>
</feature>
<dbReference type="Gene3D" id="3.40.50.2300">
    <property type="match status" value="2"/>
</dbReference>
<keyword evidence="4" id="KW-0804">Transcription</keyword>
<dbReference type="PANTHER" id="PTHR30146:SF151">
    <property type="entry name" value="HTH-TYPE TRANSCRIPTIONAL REPRESSOR CYTR"/>
    <property type="match status" value="1"/>
</dbReference>
<dbReference type="InterPro" id="IPR046335">
    <property type="entry name" value="LacI/GalR-like_sensor"/>
</dbReference>
<dbReference type="InterPro" id="IPR000843">
    <property type="entry name" value="HTH_LacI"/>
</dbReference>
<evidence type="ECO:0000313" key="7">
    <source>
        <dbReference type="Proteomes" id="UP000287023"/>
    </source>
</evidence>
<dbReference type="Pfam" id="PF13377">
    <property type="entry name" value="Peripla_BP_3"/>
    <property type="match status" value="1"/>
</dbReference>
<dbReference type="SUPFAM" id="SSF53822">
    <property type="entry name" value="Periplasmic binding protein-like I"/>
    <property type="match status" value="1"/>
</dbReference>
<dbReference type="AlphaFoldDB" id="A0A433KNX4"/>
<name>A0A433KNX4_9GAMM</name>